<dbReference type="PANTHER" id="PTHR34220">
    <property type="entry name" value="SENSOR HISTIDINE KINASE YPDA"/>
    <property type="match status" value="1"/>
</dbReference>
<dbReference type="InterPro" id="IPR010559">
    <property type="entry name" value="Sig_transdc_His_kin_internal"/>
</dbReference>
<dbReference type="Gene3D" id="3.30.565.10">
    <property type="entry name" value="Histidine kinase-like ATPase, C-terminal domain"/>
    <property type="match status" value="1"/>
</dbReference>
<keyword evidence="1" id="KW-0472">Membrane</keyword>
<feature type="domain" description="Signal transduction histidine kinase internal region" evidence="2">
    <location>
        <begin position="154"/>
        <end position="232"/>
    </location>
</feature>
<dbReference type="AlphaFoldDB" id="A0A4R6TRD3"/>
<protein>
    <submittedName>
        <fullName evidence="3">Histidine kinase</fullName>
    </submittedName>
</protein>
<feature type="transmembrane region" description="Helical" evidence="1">
    <location>
        <begin position="12"/>
        <end position="29"/>
    </location>
</feature>
<keyword evidence="4" id="KW-1185">Reference proteome</keyword>
<dbReference type="PANTHER" id="PTHR34220:SF7">
    <property type="entry name" value="SENSOR HISTIDINE KINASE YPDA"/>
    <property type="match status" value="1"/>
</dbReference>
<dbReference type="EMBL" id="SNYI01000002">
    <property type="protein sequence ID" value="TDQ31050.1"/>
    <property type="molecule type" value="Genomic_DNA"/>
</dbReference>
<sequence>MKYQIKFRHHLIFWLIYFLFNTLRWGSYFNDYSYSFKANLIGFPIHMALAYLNIYVLMPRYIFRRKYLDYSLLVLGALGLMLLVKYNLTQALLGASSIPAGHQPISEMTLNYAITAMLGELYVISFVTAIKITIDWLRENSKFHALEKRQLSTELQLLKTQVSPHFFFNTLNNIYSLTLEQSPKAPQVVLKLSDMMRHLLYSTDRPYQTLHEEFRYIHNYIELQRIRYDDSLHLQWNVSGKYDECSIPPMLLIPLVENCFKHAGSSSTEPIFIEINAKVKENWLHFETNNSIRPESDQSLHEHPEKGIGLSNVRKRLSLAFRPEDYDLTISESEQNYRVLLKLKV</sequence>
<dbReference type="GO" id="GO:0000155">
    <property type="term" value="F:phosphorelay sensor kinase activity"/>
    <property type="evidence" value="ECO:0007669"/>
    <property type="project" value="InterPro"/>
</dbReference>
<name>A0A4R6TRD3_9FLAO</name>
<proteinExistence type="predicted"/>
<reference evidence="3 4" key="1">
    <citation type="submission" date="2019-03" db="EMBL/GenBank/DDBJ databases">
        <title>Genomic Encyclopedia of Archaeal and Bacterial Type Strains, Phase II (KMG-II): from individual species to whole genera.</title>
        <authorList>
            <person name="Goeker M."/>
        </authorList>
    </citation>
    <scope>NUCLEOTIDE SEQUENCE [LARGE SCALE GENOMIC DNA]</scope>
    <source>
        <strain evidence="3 4">DSM 18435</strain>
    </source>
</reference>
<dbReference type="RefSeq" id="WP_133643907.1">
    <property type="nucleotide sequence ID" value="NZ_SNYI01000002.1"/>
</dbReference>
<organism evidence="3 4">
    <name type="scientific">Zeaxanthinibacter enoshimensis</name>
    <dbReference type="NCBI Taxonomy" id="392009"/>
    <lineage>
        <taxon>Bacteria</taxon>
        <taxon>Pseudomonadati</taxon>
        <taxon>Bacteroidota</taxon>
        <taxon>Flavobacteriia</taxon>
        <taxon>Flavobacteriales</taxon>
        <taxon>Flavobacteriaceae</taxon>
        <taxon>Zeaxanthinibacter</taxon>
    </lineage>
</organism>
<feature type="transmembrane region" description="Helical" evidence="1">
    <location>
        <begin position="109"/>
        <end position="134"/>
    </location>
</feature>
<dbReference type="InterPro" id="IPR050640">
    <property type="entry name" value="Bact_2-comp_sensor_kinase"/>
</dbReference>
<keyword evidence="3" id="KW-0808">Transferase</keyword>
<accession>A0A4R6TRD3</accession>
<feature type="transmembrane region" description="Helical" evidence="1">
    <location>
        <begin position="70"/>
        <end position="89"/>
    </location>
</feature>
<evidence type="ECO:0000259" key="2">
    <source>
        <dbReference type="Pfam" id="PF06580"/>
    </source>
</evidence>
<evidence type="ECO:0000313" key="3">
    <source>
        <dbReference type="EMBL" id="TDQ31050.1"/>
    </source>
</evidence>
<comment type="caution">
    <text evidence="3">The sequence shown here is derived from an EMBL/GenBank/DDBJ whole genome shotgun (WGS) entry which is preliminary data.</text>
</comment>
<evidence type="ECO:0000256" key="1">
    <source>
        <dbReference type="SAM" id="Phobius"/>
    </source>
</evidence>
<dbReference type="GO" id="GO:0016020">
    <property type="term" value="C:membrane"/>
    <property type="evidence" value="ECO:0007669"/>
    <property type="project" value="InterPro"/>
</dbReference>
<evidence type="ECO:0000313" key="4">
    <source>
        <dbReference type="Proteomes" id="UP000295468"/>
    </source>
</evidence>
<gene>
    <name evidence="3" type="ORF">CLV82_1751</name>
</gene>
<dbReference type="InterPro" id="IPR036890">
    <property type="entry name" value="HATPase_C_sf"/>
</dbReference>
<keyword evidence="3" id="KW-0418">Kinase</keyword>
<dbReference type="Proteomes" id="UP000295468">
    <property type="component" value="Unassembled WGS sequence"/>
</dbReference>
<dbReference type="Pfam" id="PF06580">
    <property type="entry name" value="His_kinase"/>
    <property type="match status" value="1"/>
</dbReference>
<dbReference type="OrthoDB" id="9809908at2"/>
<keyword evidence="1" id="KW-0812">Transmembrane</keyword>
<keyword evidence="1" id="KW-1133">Transmembrane helix</keyword>
<feature type="transmembrane region" description="Helical" evidence="1">
    <location>
        <begin position="41"/>
        <end position="58"/>
    </location>
</feature>